<protein>
    <submittedName>
        <fullName evidence="6">Protein timeless like protein</fullName>
    </submittedName>
</protein>
<feature type="region of interest" description="Disordered" evidence="4">
    <location>
        <begin position="868"/>
        <end position="908"/>
    </location>
</feature>
<feature type="region of interest" description="Disordered" evidence="4">
    <location>
        <begin position="461"/>
        <end position="485"/>
    </location>
</feature>
<dbReference type="GO" id="GO:0031298">
    <property type="term" value="C:replication fork protection complex"/>
    <property type="evidence" value="ECO:0007669"/>
    <property type="project" value="TreeGrafter"/>
</dbReference>
<organism evidence="6 7">
    <name type="scientific">Argiope bruennichi</name>
    <name type="common">Wasp spider</name>
    <name type="synonym">Aranea bruennichi</name>
    <dbReference type="NCBI Taxonomy" id="94029"/>
    <lineage>
        <taxon>Eukaryota</taxon>
        <taxon>Metazoa</taxon>
        <taxon>Ecdysozoa</taxon>
        <taxon>Arthropoda</taxon>
        <taxon>Chelicerata</taxon>
        <taxon>Arachnida</taxon>
        <taxon>Araneae</taxon>
        <taxon>Araneomorphae</taxon>
        <taxon>Entelegynae</taxon>
        <taxon>Araneoidea</taxon>
        <taxon>Araneidae</taxon>
        <taxon>Argiope</taxon>
    </lineage>
</organism>
<dbReference type="GO" id="GO:0003677">
    <property type="term" value="F:DNA binding"/>
    <property type="evidence" value="ECO:0007669"/>
    <property type="project" value="TreeGrafter"/>
</dbReference>
<reference evidence="6" key="1">
    <citation type="journal article" date="2020" name="bioRxiv">
        <title>Chromosome-level reference genome of the European wasp spider Argiope bruennichi: a resource for studies on range expansion and evolutionary adaptation.</title>
        <authorList>
            <person name="Sheffer M.M."/>
            <person name="Hoppe A."/>
            <person name="Krehenwinkel H."/>
            <person name="Uhl G."/>
            <person name="Kuss A.W."/>
            <person name="Jensen L."/>
            <person name="Jensen C."/>
            <person name="Gillespie R.G."/>
            <person name="Hoff K.J."/>
            <person name="Prost S."/>
        </authorList>
    </citation>
    <scope>NUCLEOTIDE SEQUENCE</scope>
</reference>
<accession>A0A8T0EX22</accession>
<evidence type="ECO:0000256" key="2">
    <source>
        <dbReference type="ARBA" id="ARBA00023242"/>
    </source>
</evidence>
<gene>
    <name evidence="6" type="ORF">HNY73_015294</name>
</gene>
<dbReference type="Pfam" id="PF04821">
    <property type="entry name" value="TIMELESS"/>
    <property type="match status" value="1"/>
</dbReference>
<dbReference type="PANTHER" id="PTHR22940:SF4">
    <property type="entry name" value="PROTEIN TIMELESS HOMOLOG"/>
    <property type="match status" value="1"/>
</dbReference>
<dbReference type="GO" id="GO:0000076">
    <property type="term" value="P:DNA replication checkpoint signaling"/>
    <property type="evidence" value="ECO:0007669"/>
    <property type="project" value="TreeGrafter"/>
</dbReference>
<feature type="compositionally biased region" description="Basic residues" evidence="4">
    <location>
        <begin position="869"/>
        <end position="878"/>
    </location>
</feature>
<feature type="region of interest" description="Disordered" evidence="4">
    <location>
        <begin position="1337"/>
        <end position="1373"/>
    </location>
</feature>
<dbReference type="PANTHER" id="PTHR22940">
    <property type="entry name" value="TIMEOUT/TIMELESS-2"/>
    <property type="match status" value="1"/>
</dbReference>
<evidence type="ECO:0000313" key="7">
    <source>
        <dbReference type="Proteomes" id="UP000807504"/>
    </source>
</evidence>
<evidence type="ECO:0000256" key="1">
    <source>
        <dbReference type="ARBA" id="ARBA00004123"/>
    </source>
</evidence>
<evidence type="ECO:0000313" key="6">
    <source>
        <dbReference type="EMBL" id="KAF8778589.1"/>
    </source>
</evidence>
<reference evidence="6" key="2">
    <citation type="submission" date="2020-06" db="EMBL/GenBank/DDBJ databases">
        <authorList>
            <person name="Sheffer M."/>
        </authorList>
    </citation>
    <scope>NUCLEOTIDE SEQUENCE</scope>
</reference>
<feature type="compositionally biased region" description="Acidic residues" evidence="4">
    <location>
        <begin position="887"/>
        <end position="906"/>
    </location>
</feature>
<feature type="domain" description="Timeless N-terminal" evidence="5">
    <location>
        <begin position="27"/>
        <end position="168"/>
    </location>
</feature>
<proteinExistence type="predicted"/>
<dbReference type="InterPro" id="IPR006906">
    <property type="entry name" value="Timeless_N"/>
</dbReference>
<keyword evidence="3" id="KW-0131">Cell cycle</keyword>
<dbReference type="Pfam" id="PF26019">
    <property type="entry name" value="HTH_TIMELESS"/>
    <property type="match status" value="4"/>
</dbReference>
<sequence>MAIVMDKYTEAEILSTCNALGSEVRGVYEKGTDCLECLRDLLQFLRKPDENHTVLRFLGSNHLIETDILPILKHYKDEKDIFDFALRLLVALTSPAILLFNEEIPVDKASHNVYLELVSYLQNYKKVFYELDIWTVLYEHLEKRIALRPIERSEEDNLFIERILIVIQMLASTSEVRTEAEKEKDAQDLMAMREREQNMKLKKVQSMIASRFNGVYRVKNFKSLSDNDYIAHKLITDLDDLKFDAKKNAKRTPKNRLPFKEKSITRRSTLGIRLFLKNFCKAFLKTYNKLMAAIKRELLRRGSADHDDTYYLWAIEYFMKFNRLYKFLPALVSETISLQMFHHIQTQITSYQEMMLTDKSKAKIWSRRMCLGVSAYRELLETVFTMTKSTEKNIQEIADNIVRNVFYVIEYREMLLSLLYHFDEVKFSLTYLSELVESCYMFLKMLENHSKRHSEIIVQKKKRKVKRRKKTNAAPEQSDNNENLEDKWADIAGNLSAAVQGRLDIPTDISPFDGASQLSFEEQKVDAVYKIREALLSKEVEQAVGLLRSARELWPEGDSFGAAEIESEDEFDVLREIYMSELENPQQQNNVPVEEEFEETDEEAESTPAVVEQRLDVNEIYKKFASPKVVIPCCLLLKNYRSNTSRTNTCLIKLIHKIAWDCKMHALFFQASVFITFQKIFEDPDVSHNPIIKEFSRFAKFILTKFFEIAEKNKKVFVELLFWKGCKEAYELEEGYGKPHPGSKKLTWTEEEDEELKQLYEENKDIYIEGQDVADIILANMEDKRRTKNQIILALKRLGLIQKAKDLKPHLRKDWTEDECNELRHLYEKYKMAYDMMEDILNGLSIKRPRKAVVEKLLELNLIQDRSQTFKKKSKKPKNAIDNNDSISDDDIDSGENSDLEDDQDFSVEKRVVQKNGTGDSSDNDADENFFKILEMERSENHDTSNLDPENHGTSSVAEVKKSLKHNTEKEIRNKKVPELWQEQEIMELSALFNQHQGSDNIMNKIMNSLTVKRSKQSVIEKLLELNLINDKKELRKKRISKLSHLVNANNSSEDEDALLSSNSNSQNLPHMNKKKVRRIMSDSSDDDHAHISDDKNLEVSKESYSEVKNQKKNMFTKTNGTEKRKRAPKIWEEQEIFELQHLFEKHKDSNDIIGNIFNEKTVKRPKDSIIEKLMEISLINDRKEVRKKRMSNVNLSSVNLDSENHDTSPVAEVKKSLKHNTKKEIRNKNVPELWQEQEIMELSALFNQHQGSDNIMDKIMNILTVKRSKQSVIEKLLELNLIKDKKELRKKQISKLSGLNGTVVNVNNNTEDEDALLSSISNSQNLPHMNKKKVRQVMSDSSDDDDHAPIISDDKHLEVSNESYSEGKNQKKNIFIKTNGTEKRKRAPKIWEEQEIFELQHLFEKHKDSNDIIGNIINEKTVKRPKDNIIEKLLKLV</sequence>
<dbReference type="GO" id="GO:0006281">
    <property type="term" value="P:DNA repair"/>
    <property type="evidence" value="ECO:0007669"/>
    <property type="project" value="TreeGrafter"/>
</dbReference>
<keyword evidence="7" id="KW-1185">Reference proteome</keyword>
<keyword evidence="2" id="KW-0539">Nucleus</keyword>
<comment type="subcellular location">
    <subcellularLocation>
        <location evidence="1">Nucleus</location>
    </subcellularLocation>
</comment>
<evidence type="ECO:0000256" key="4">
    <source>
        <dbReference type="SAM" id="MobiDB-lite"/>
    </source>
</evidence>
<comment type="caution">
    <text evidence="6">The sequence shown here is derived from an EMBL/GenBank/DDBJ whole genome shotgun (WGS) entry which is preliminary data.</text>
</comment>
<dbReference type="Proteomes" id="UP000807504">
    <property type="component" value="Unassembled WGS sequence"/>
</dbReference>
<evidence type="ECO:0000256" key="3">
    <source>
        <dbReference type="ARBA" id="ARBA00023306"/>
    </source>
</evidence>
<name>A0A8T0EX22_ARGBR</name>
<feature type="compositionally biased region" description="Low complexity" evidence="4">
    <location>
        <begin position="1059"/>
        <end position="1069"/>
    </location>
</feature>
<feature type="compositionally biased region" description="Basic residues" evidence="4">
    <location>
        <begin position="461"/>
        <end position="471"/>
    </location>
</feature>
<dbReference type="InterPro" id="IPR044998">
    <property type="entry name" value="Timeless"/>
</dbReference>
<dbReference type="GO" id="GO:0043111">
    <property type="term" value="P:replication fork arrest"/>
    <property type="evidence" value="ECO:0007669"/>
    <property type="project" value="TreeGrafter"/>
</dbReference>
<feature type="region of interest" description="Disordered" evidence="4">
    <location>
        <begin position="1052"/>
        <end position="1107"/>
    </location>
</feature>
<feature type="compositionally biased region" description="Basic and acidic residues" evidence="4">
    <location>
        <begin position="1087"/>
        <end position="1107"/>
    </location>
</feature>
<dbReference type="EMBL" id="JABXBU010002072">
    <property type="protein sequence ID" value="KAF8778589.1"/>
    <property type="molecule type" value="Genomic_DNA"/>
</dbReference>
<evidence type="ECO:0000259" key="5">
    <source>
        <dbReference type="Pfam" id="PF04821"/>
    </source>
</evidence>